<keyword evidence="1" id="KW-0812">Transmembrane</keyword>
<reference evidence="2 3" key="1">
    <citation type="submission" date="2018-06" db="EMBL/GenBank/DDBJ databases">
        <authorList>
            <consortium name="Pathogen Informatics"/>
            <person name="Doyle S."/>
        </authorList>
    </citation>
    <scope>NUCLEOTIDE SEQUENCE [LARGE SCALE GENOMIC DNA]</scope>
    <source>
        <strain evidence="2 3">NCTC7582</strain>
    </source>
</reference>
<feature type="transmembrane region" description="Helical" evidence="1">
    <location>
        <begin position="6"/>
        <end position="24"/>
    </location>
</feature>
<evidence type="ECO:0000256" key="1">
    <source>
        <dbReference type="SAM" id="Phobius"/>
    </source>
</evidence>
<accession>A0A2X1C1G4</accession>
<protein>
    <submittedName>
        <fullName evidence="2">Uncharacterized protein</fullName>
    </submittedName>
</protein>
<dbReference type="Proteomes" id="UP000251431">
    <property type="component" value="Unassembled WGS sequence"/>
</dbReference>
<keyword evidence="1" id="KW-0472">Membrane</keyword>
<gene>
    <name evidence="2" type="ORF">NCTC7582_05220</name>
</gene>
<dbReference type="EMBL" id="UAQE01000008">
    <property type="protein sequence ID" value="SPU40676.1"/>
    <property type="molecule type" value="Genomic_DNA"/>
</dbReference>
<evidence type="ECO:0000313" key="2">
    <source>
        <dbReference type="EMBL" id="SPU40676.1"/>
    </source>
</evidence>
<organism evidence="2 3">
    <name type="scientific">Lysinibacillus capsici</name>
    <dbReference type="NCBI Taxonomy" id="2115968"/>
    <lineage>
        <taxon>Bacteria</taxon>
        <taxon>Bacillati</taxon>
        <taxon>Bacillota</taxon>
        <taxon>Bacilli</taxon>
        <taxon>Bacillales</taxon>
        <taxon>Bacillaceae</taxon>
        <taxon>Lysinibacillus</taxon>
    </lineage>
</organism>
<sequence length="143" mass="17146">MILEIILTFSLLVISLLLFISYSLRQQKKARRLRFSEQYYMLEMLQKEKPLYEKMGIKVESCDEKLEEIDFQKFVLFTPNENISSKNEEDKKELFEKLTIIPFTVLVDKRKPYLIFQKNILTLYPDIQTELDESFNYLNLSIA</sequence>
<dbReference type="AlphaFoldDB" id="A0A2X1C1G4"/>
<name>A0A2X1C1G4_9BACI</name>
<keyword evidence="1" id="KW-1133">Transmembrane helix</keyword>
<evidence type="ECO:0000313" key="3">
    <source>
        <dbReference type="Proteomes" id="UP000251431"/>
    </source>
</evidence>
<proteinExistence type="predicted"/>
<dbReference type="RefSeq" id="WP_112118927.1">
    <property type="nucleotide sequence ID" value="NZ_UAQE01000008.1"/>
</dbReference>